<keyword evidence="2" id="KW-1185">Reference proteome</keyword>
<dbReference type="EMBL" id="BAABLD010000008">
    <property type="protein sequence ID" value="GAA5166296.1"/>
    <property type="molecule type" value="Genomic_DNA"/>
</dbReference>
<name>A0ABP9QRT3_9RHOO</name>
<dbReference type="SUPFAM" id="SSF56300">
    <property type="entry name" value="Metallo-dependent phosphatases"/>
    <property type="match status" value="1"/>
</dbReference>
<evidence type="ECO:0000313" key="1">
    <source>
        <dbReference type="EMBL" id="GAA5166296.1"/>
    </source>
</evidence>
<dbReference type="Gene3D" id="3.60.21.70">
    <property type="entry name" value="PhoD-like phosphatase"/>
    <property type="match status" value="1"/>
</dbReference>
<dbReference type="InterPro" id="IPR029052">
    <property type="entry name" value="Metallo-depent_PP-like"/>
</dbReference>
<dbReference type="PANTHER" id="PTHR33987:SF1">
    <property type="entry name" value="CALCINEURIN-LIKE METALLO-PHOSPHOESTERASE SUPERFAMILY PROTEIN"/>
    <property type="match status" value="1"/>
</dbReference>
<dbReference type="InterPro" id="IPR038607">
    <property type="entry name" value="PhoD-like_sf"/>
</dbReference>
<gene>
    <name evidence="1" type="ORF">GCM10025770_23190</name>
</gene>
<reference evidence="2" key="1">
    <citation type="journal article" date="2019" name="Int. J. Syst. Evol. Microbiol.">
        <title>The Global Catalogue of Microorganisms (GCM) 10K type strain sequencing project: providing services to taxonomists for standard genome sequencing and annotation.</title>
        <authorList>
            <consortium name="The Broad Institute Genomics Platform"/>
            <consortium name="The Broad Institute Genome Sequencing Center for Infectious Disease"/>
            <person name="Wu L."/>
            <person name="Ma J."/>
        </authorList>
    </citation>
    <scope>NUCLEOTIDE SEQUENCE [LARGE SCALE GENOMIC DNA]</scope>
    <source>
        <strain evidence="2">JCM 18715</strain>
    </source>
</reference>
<protein>
    <recommendedName>
        <fullName evidence="3">PhoD-like phosphatase metallophosphatase domain-containing protein</fullName>
    </recommendedName>
</protein>
<dbReference type="PANTHER" id="PTHR33987">
    <property type="entry name" value="CALCINEURIN-LIKE METALLO-PHOSPHOESTERASE SUPERFAMILY PROTEIN"/>
    <property type="match status" value="1"/>
</dbReference>
<comment type="caution">
    <text evidence="1">The sequence shown here is derived from an EMBL/GenBank/DDBJ whole genome shotgun (WGS) entry which is preliminary data.</text>
</comment>
<sequence>MKLTAYAQAASPGVIQVWVGMFGTEAPPAPSFRLDQTQATPFAPSVMTPIRDQRTGVSGKPINHRGIFRFAVPDLGRPYLVEIVAGSERYVFTTNSLPLEIPKLLEGSFNILLCSCYFQPEDVKGLLGSTISQIQLQPHLTVMAGDQVYVDLPLLEDLPEADPGLSQVIGDKYLVNWTSTQLQTQGLEPVLARAPVVNVPDDHEFWNNYPFRQKQLPNTWRDTTRRDWSNAARALYEDYQLAVPPAESGATRLDVEPIKMLFLDMRCNRDGDFDELMNPVAVTALSEWANELIADRAAGKAAVGLLSSGQALFINSATDADRVTVDAEMGNYKQFDFVLTQLKRLANEGIPVVYLTGDVHWGRVTRGTNLANGHAALYEVISSPSRLIRVPFLDAANESFNAVKGIFGKKDPWPRHSNPENAPSRFCDGPVFSLETLHKQRGDHVAIVSFTRNGTGVDFSVTYYAIHEDKAIAKSVKKGPYALRLA</sequence>
<accession>A0ABP9QRT3</accession>
<dbReference type="RefSeq" id="WP_345533123.1">
    <property type="nucleotide sequence ID" value="NZ_BAABLD010000008.1"/>
</dbReference>
<evidence type="ECO:0000313" key="2">
    <source>
        <dbReference type="Proteomes" id="UP001500547"/>
    </source>
</evidence>
<proteinExistence type="predicted"/>
<evidence type="ECO:0008006" key="3">
    <source>
        <dbReference type="Google" id="ProtNLM"/>
    </source>
</evidence>
<dbReference type="Proteomes" id="UP001500547">
    <property type="component" value="Unassembled WGS sequence"/>
</dbReference>
<organism evidence="1 2">
    <name type="scientific">Viridibacterium curvum</name>
    <dbReference type="NCBI Taxonomy" id="1101404"/>
    <lineage>
        <taxon>Bacteria</taxon>
        <taxon>Pseudomonadati</taxon>
        <taxon>Pseudomonadota</taxon>
        <taxon>Betaproteobacteria</taxon>
        <taxon>Rhodocyclales</taxon>
        <taxon>Rhodocyclaceae</taxon>
        <taxon>Viridibacterium</taxon>
    </lineage>
</organism>